<name>A0ABQ3UXR1_9CHLR</name>
<evidence type="ECO:0000313" key="2">
    <source>
        <dbReference type="EMBL" id="GHO57457.1"/>
    </source>
</evidence>
<evidence type="ECO:0000313" key="3">
    <source>
        <dbReference type="Proteomes" id="UP000654345"/>
    </source>
</evidence>
<accession>A0ABQ3UXR1</accession>
<dbReference type="Proteomes" id="UP000654345">
    <property type="component" value="Unassembled WGS sequence"/>
</dbReference>
<dbReference type="EMBL" id="BNJG01000002">
    <property type="protein sequence ID" value="GHO57457.1"/>
    <property type="molecule type" value="Genomic_DNA"/>
</dbReference>
<proteinExistence type="predicted"/>
<sequence>MSTPVRYWVNPPTFAPNSAVCRGVLLQERTNADHHQTAHLRQAHRPDAHDLAGQQLEWGRGIRQNFHNATAFLFRDPTRHDIGIDRDRDNDHDRTDKGEDISCDDLTFLASVSTC</sequence>
<reference evidence="2 3" key="1">
    <citation type="journal article" date="2021" name="Int. J. Syst. Evol. Microbiol.">
        <title>Reticulibacter mediterranei gen. nov., sp. nov., within the new family Reticulibacteraceae fam. nov., and Ktedonospora formicarum gen. nov., sp. nov., Ktedonobacter robiniae sp. nov., Dictyobacter formicarum sp. nov. and Dictyobacter arantiisoli sp. nov., belonging to the class Ktedonobacteria.</title>
        <authorList>
            <person name="Yabe S."/>
            <person name="Zheng Y."/>
            <person name="Wang C.M."/>
            <person name="Sakai Y."/>
            <person name="Abe K."/>
            <person name="Yokota A."/>
            <person name="Donadio S."/>
            <person name="Cavaletti L."/>
            <person name="Monciardini P."/>
        </authorList>
    </citation>
    <scope>NUCLEOTIDE SEQUENCE [LARGE SCALE GENOMIC DNA]</scope>
    <source>
        <strain evidence="2 3">SOSP1-30</strain>
    </source>
</reference>
<protein>
    <submittedName>
        <fullName evidence="2">Uncharacterized protein</fullName>
    </submittedName>
</protein>
<gene>
    <name evidence="2" type="ORF">KSB_59320</name>
</gene>
<keyword evidence="3" id="KW-1185">Reference proteome</keyword>
<evidence type="ECO:0000256" key="1">
    <source>
        <dbReference type="SAM" id="MobiDB-lite"/>
    </source>
</evidence>
<organism evidence="2 3">
    <name type="scientific">Ktedonobacter robiniae</name>
    <dbReference type="NCBI Taxonomy" id="2778365"/>
    <lineage>
        <taxon>Bacteria</taxon>
        <taxon>Bacillati</taxon>
        <taxon>Chloroflexota</taxon>
        <taxon>Ktedonobacteria</taxon>
        <taxon>Ktedonobacterales</taxon>
        <taxon>Ktedonobacteraceae</taxon>
        <taxon>Ktedonobacter</taxon>
    </lineage>
</organism>
<comment type="caution">
    <text evidence="2">The sequence shown here is derived from an EMBL/GenBank/DDBJ whole genome shotgun (WGS) entry which is preliminary data.</text>
</comment>
<feature type="region of interest" description="Disordered" evidence="1">
    <location>
        <begin position="80"/>
        <end position="100"/>
    </location>
</feature>